<sequence length="97" mass="11433">MVLEKGKERNQGYGQQRIFSLRFFYEVKGGVIECHACIQYSASRALYLKKRDFFARYNTFMMRLDSLSIRGRRIDSLSLPGMRLDSSSMSRWPRSVH</sequence>
<reference evidence="1 2" key="1">
    <citation type="submission" date="2021-06" db="EMBL/GenBank/DDBJ databases">
        <title>Caerostris extrusa draft genome.</title>
        <authorList>
            <person name="Kono N."/>
            <person name="Arakawa K."/>
        </authorList>
    </citation>
    <scope>NUCLEOTIDE SEQUENCE [LARGE SCALE GENOMIC DNA]</scope>
</reference>
<accession>A0AAV4S9U5</accession>
<proteinExistence type="predicted"/>
<organism evidence="1 2">
    <name type="scientific">Caerostris extrusa</name>
    <name type="common">Bark spider</name>
    <name type="synonym">Caerostris bankana</name>
    <dbReference type="NCBI Taxonomy" id="172846"/>
    <lineage>
        <taxon>Eukaryota</taxon>
        <taxon>Metazoa</taxon>
        <taxon>Ecdysozoa</taxon>
        <taxon>Arthropoda</taxon>
        <taxon>Chelicerata</taxon>
        <taxon>Arachnida</taxon>
        <taxon>Araneae</taxon>
        <taxon>Araneomorphae</taxon>
        <taxon>Entelegynae</taxon>
        <taxon>Araneoidea</taxon>
        <taxon>Araneidae</taxon>
        <taxon>Caerostris</taxon>
    </lineage>
</organism>
<dbReference type="AlphaFoldDB" id="A0AAV4S9U5"/>
<evidence type="ECO:0000313" key="2">
    <source>
        <dbReference type="Proteomes" id="UP001054945"/>
    </source>
</evidence>
<name>A0AAV4S9U5_CAEEX</name>
<protein>
    <submittedName>
        <fullName evidence="1">Uncharacterized protein</fullName>
    </submittedName>
</protein>
<keyword evidence="2" id="KW-1185">Reference proteome</keyword>
<dbReference type="Proteomes" id="UP001054945">
    <property type="component" value="Unassembled WGS sequence"/>
</dbReference>
<gene>
    <name evidence="1" type="ORF">CEXT_530871</name>
</gene>
<comment type="caution">
    <text evidence="1">The sequence shown here is derived from an EMBL/GenBank/DDBJ whole genome shotgun (WGS) entry which is preliminary data.</text>
</comment>
<evidence type="ECO:0000313" key="1">
    <source>
        <dbReference type="EMBL" id="GIY30292.1"/>
    </source>
</evidence>
<dbReference type="EMBL" id="BPLR01009202">
    <property type="protein sequence ID" value="GIY30292.1"/>
    <property type="molecule type" value="Genomic_DNA"/>
</dbReference>